<dbReference type="PANTHER" id="PTHR45740">
    <property type="entry name" value="POLY [ADP-RIBOSE] POLYMERASE"/>
    <property type="match status" value="1"/>
</dbReference>
<keyword evidence="11" id="KW-1185">Reference proteome</keyword>
<evidence type="ECO:0000256" key="1">
    <source>
        <dbReference type="ARBA" id="ARBA00004123"/>
    </source>
</evidence>
<feature type="region of interest" description="Disordered" evidence="6">
    <location>
        <begin position="34"/>
        <end position="79"/>
    </location>
</feature>
<dbReference type="InterPro" id="IPR004170">
    <property type="entry name" value="WWE_dom"/>
</dbReference>
<feature type="compositionally biased region" description="Basic and acidic residues" evidence="6">
    <location>
        <begin position="804"/>
        <end position="827"/>
    </location>
</feature>
<reference evidence="10" key="1">
    <citation type="journal article" date="2021" name="Genome Biol. Evol.">
        <title>A High-Quality Reference Genome for a Parasitic Bivalve with Doubly Uniparental Inheritance (Bivalvia: Unionida).</title>
        <authorList>
            <person name="Smith C.H."/>
        </authorList>
    </citation>
    <scope>NUCLEOTIDE SEQUENCE</scope>
    <source>
        <strain evidence="10">CHS0354</strain>
    </source>
</reference>
<keyword evidence="4" id="KW-0863">Zinc-finger</keyword>
<feature type="domain" description="C3H1-type" evidence="7">
    <location>
        <begin position="587"/>
        <end position="609"/>
    </location>
</feature>
<feature type="zinc finger region" description="C3H1-type" evidence="4">
    <location>
        <begin position="587"/>
        <end position="609"/>
    </location>
</feature>
<dbReference type="GO" id="GO:1990404">
    <property type="term" value="F:NAD+-protein mono-ADP-ribosyltransferase activity"/>
    <property type="evidence" value="ECO:0007669"/>
    <property type="project" value="TreeGrafter"/>
</dbReference>
<dbReference type="InterPro" id="IPR051712">
    <property type="entry name" value="ARTD-AVP"/>
</dbReference>
<protein>
    <recommendedName>
        <fullName evidence="12">Poly [ADP-ribose] polymerase</fullName>
    </recommendedName>
</protein>
<evidence type="ECO:0000256" key="4">
    <source>
        <dbReference type="PROSITE-ProRule" id="PRU00723"/>
    </source>
</evidence>
<dbReference type="InterPro" id="IPR037197">
    <property type="entry name" value="WWE_dom_sf"/>
</dbReference>
<comment type="subcellular location">
    <subcellularLocation>
        <location evidence="1">Nucleus</location>
    </subcellularLocation>
</comment>
<dbReference type="SUPFAM" id="SSF117839">
    <property type="entry name" value="WWE domain"/>
    <property type="match status" value="1"/>
</dbReference>
<dbReference type="SUPFAM" id="SSF56399">
    <property type="entry name" value="ADP-ribosylation"/>
    <property type="match status" value="1"/>
</dbReference>
<dbReference type="GO" id="GO:0008270">
    <property type="term" value="F:zinc ion binding"/>
    <property type="evidence" value="ECO:0007669"/>
    <property type="project" value="UniProtKB-KW"/>
</dbReference>
<reference evidence="10" key="3">
    <citation type="submission" date="2023-05" db="EMBL/GenBank/DDBJ databases">
        <authorList>
            <person name="Smith C.H."/>
        </authorList>
    </citation>
    <scope>NUCLEOTIDE SEQUENCE</scope>
    <source>
        <strain evidence="10">CHS0354</strain>
        <tissue evidence="10">Mantle</tissue>
    </source>
</reference>
<dbReference type="Gene3D" id="3.30.720.50">
    <property type="match status" value="1"/>
</dbReference>
<feature type="region of interest" description="Disordered" evidence="6">
    <location>
        <begin position="125"/>
        <end position="224"/>
    </location>
</feature>
<evidence type="ECO:0000256" key="5">
    <source>
        <dbReference type="SAM" id="Coils"/>
    </source>
</evidence>
<feature type="compositionally biased region" description="Polar residues" evidence="6">
    <location>
        <begin position="834"/>
        <end position="843"/>
    </location>
</feature>
<keyword evidence="4" id="KW-0479">Metal-binding</keyword>
<feature type="compositionally biased region" description="Basic and acidic residues" evidence="6">
    <location>
        <begin position="326"/>
        <end position="350"/>
    </location>
</feature>
<dbReference type="GO" id="GO:0003950">
    <property type="term" value="F:NAD+ poly-ADP-ribosyltransferase activity"/>
    <property type="evidence" value="ECO:0007669"/>
    <property type="project" value="InterPro"/>
</dbReference>
<feature type="region of interest" description="Disordered" evidence="6">
    <location>
        <begin position="408"/>
        <end position="492"/>
    </location>
</feature>
<dbReference type="Pfam" id="PF00644">
    <property type="entry name" value="PARP"/>
    <property type="match status" value="1"/>
</dbReference>
<name>A0AAE0SGN2_9BIVA</name>
<dbReference type="InterPro" id="IPR012317">
    <property type="entry name" value="Poly(ADP-ribose)pol_cat_dom"/>
</dbReference>
<dbReference type="Pfam" id="PF02825">
    <property type="entry name" value="WWE"/>
    <property type="match status" value="1"/>
</dbReference>
<accession>A0AAE0SGN2</accession>
<feature type="region of interest" description="Disordered" evidence="6">
    <location>
        <begin position="320"/>
        <end position="377"/>
    </location>
</feature>
<dbReference type="Gene3D" id="4.10.1000.10">
    <property type="entry name" value="Zinc finger, CCCH-type"/>
    <property type="match status" value="1"/>
</dbReference>
<feature type="compositionally biased region" description="Basic residues" evidence="6">
    <location>
        <begin position="469"/>
        <end position="478"/>
    </location>
</feature>
<feature type="coiled-coil region" evidence="5">
    <location>
        <begin position="265"/>
        <end position="299"/>
    </location>
</feature>
<dbReference type="PROSITE" id="PS50103">
    <property type="entry name" value="ZF_C3H1"/>
    <property type="match status" value="1"/>
</dbReference>
<dbReference type="PROSITE" id="PS50918">
    <property type="entry name" value="WWE"/>
    <property type="match status" value="1"/>
</dbReference>
<sequence>MEPQQPWGWDNQQGRFVPVSPAGQAERLLKPQQVGNRDGNQSQGVHINCGQRGGGHRGTIGGGNHGINEGNRSGHQKQAHLGQMMSPTGQTGIFPQQFSQDYQHGLQQGLGSSVTSSFILDQNEQVGKQMKKGSSKRSGHRRKKKQDGAIKSQIDDNLDGQNKRQGNDRRKGRGCGKKQGQGERRVSNTEGACGGERASEDGSESTSEDDENEEYSALKGTETICSIEQGTKDNTMHDKRNTNDVSTSNQTKDITRIDDIKDLGLTTLKNRMKRYKSKLAALRKEANKSANNIKALEKIALFESVIETIDGEIKSRLPNVDAQVPLKEHKEREQQSKPGRNSDNRNDDKTVVVPQPDTDDSASNSEDEKSLEQLLQQEGKSNRVVEVLLSKLKDLGDQIAELKINKSDLQEESESVKKPKPKSQELKASTDSLKKEKTRKKSTQDPGNQTVANNQPMCTKPLGDQIAKLKGKKQKPPKTKTTQNSCSQIDRGPIKVPEENEVFEFFIKTVGGPTTLKNKSVMNLFPKDFDISSWFRSHEKRFILFENKERTYQFVIPFYRAATFCLDYNGLRNEKKCEKKDCTHAHICKDFVGGSCSQGQTCQFSHNFFDRANASLISKLELDAFNNDQIRLIYSQRFPHVCSQYSSKNICYKPICGYLHVCKKCLSGECDEGSYCTLSHDLKTDQNTSVLKAYHLESWKESLVKLLVFTHGSSVASTGNKSHKDSSPLGLNESLPDKRKMSQDKLNRVADSKDSLLKEQKGKPHGDDRKIFSRSSTSPSAEKNDGVGENGSFIKEQISSTSMEKGKPSPRKKELLGEMKHGRDKLTETIMQPPASQVANNGSAKPKVRRKKDRTSNVGDKGSTDSVLETDAAETNPICERYLVDKCKTAGCKCHHIDSIKLPYIWQIKMLHSWFTLDKQQIIEVERAYCNRLDNFKAMIFYGDRNYIATLEFNEPDTLTAELVMDGVDTNFTIRTSVRRLSTVSYTKGYKPSAEDSFKTQWRWFYTDDLGNWLLYEPELLQFTLEQKFTRKCQDTFLFCRGNYQFKYRIDFRRMVQINMETGRERKLLRRPLFMSAENVESKLYPTKIVITNGVDVPLPKAWVPWDLAHAFELVELKRKSAEFKKVEQSFFKTLPPQEFNINYICRVQNMELWMSYDGQKKKMKISLERSGQTKEVDERNLFHGTESLNIVQGICTNGFDFRLCGKHGTMYGKGAYFAQNSKYSHCYTNSSSTTAMKYMFMAKVLVGEYTVGSSSYTRPPEKPGGTAHELFDSCVDSVDNLSIFVVFDLKQCYPEYLICYNKIEEFLVEDVASFRSNANVTHQVEQIQLLPMQSSEPTASISSLVDNTFSVLSYPHHISQPIQGSSVTAGNFSDSVSSGAVSYSLPPQSISWLSDSSQTAYPDHGQITHNVEALGNRDSQSVQIGYPSHGQKTHNVEAIGNRASQSVQTTYPGHGQITHNVEAIGNRASPSVQITYPGHGQITHNVEAIGNRASPSVQTAYPGHGQLTHNVEAIGNRASPSVQITYPGHGQITHNVEAIGNRASQSVQTAYPGHGQIKHNVEAIGNRASPSVQITYPGHGQKTHNVEAIGNRASQSVQITYPGHDQITHNVEAIGNRARQSRAAKQEGCCIQ</sequence>
<dbReference type="PROSITE" id="PS51059">
    <property type="entry name" value="PARP_CATALYTIC"/>
    <property type="match status" value="1"/>
</dbReference>
<keyword evidence="5" id="KW-0175">Coiled coil</keyword>
<evidence type="ECO:0000256" key="2">
    <source>
        <dbReference type="ARBA" id="ARBA00023242"/>
    </source>
</evidence>
<evidence type="ECO:0000259" key="9">
    <source>
        <dbReference type="PROSITE" id="PS51059"/>
    </source>
</evidence>
<feature type="compositionally biased region" description="Acidic residues" evidence="6">
    <location>
        <begin position="201"/>
        <end position="214"/>
    </location>
</feature>
<evidence type="ECO:0000259" key="7">
    <source>
        <dbReference type="PROSITE" id="PS50103"/>
    </source>
</evidence>
<feature type="compositionally biased region" description="Basic and acidic residues" evidence="6">
    <location>
        <begin position="230"/>
        <end position="242"/>
    </location>
</feature>
<keyword evidence="4" id="KW-0862">Zinc</keyword>
<dbReference type="CDD" id="cd01439">
    <property type="entry name" value="TCCD_inducible_PARP_like"/>
    <property type="match status" value="1"/>
</dbReference>
<reference evidence="10" key="2">
    <citation type="journal article" date="2021" name="Genome Biol. Evol.">
        <title>Developing a high-quality reference genome for a parasitic bivalve with doubly uniparental inheritance (Bivalvia: Unionida).</title>
        <authorList>
            <person name="Smith C.H."/>
        </authorList>
    </citation>
    <scope>NUCLEOTIDE SEQUENCE</scope>
    <source>
        <strain evidence="10">CHS0354</strain>
        <tissue evidence="10">Mantle</tissue>
    </source>
</reference>
<evidence type="ECO:0000313" key="11">
    <source>
        <dbReference type="Proteomes" id="UP001195483"/>
    </source>
</evidence>
<gene>
    <name evidence="10" type="ORF">CHS0354_026069</name>
</gene>
<evidence type="ECO:0000256" key="3">
    <source>
        <dbReference type="ARBA" id="ARBA00024347"/>
    </source>
</evidence>
<feature type="compositionally biased region" description="Polar residues" evidence="6">
    <location>
        <begin position="444"/>
        <end position="457"/>
    </location>
</feature>
<feature type="region of interest" description="Disordered" evidence="6">
    <location>
        <begin position="714"/>
        <end position="865"/>
    </location>
</feature>
<feature type="compositionally biased region" description="Basic and acidic residues" evidence="6">
    <location>
        <begin position="735"/>
        <end position="771"/>
    </location>
</feature>
<feature type="compositionally biased region" description="Gly residues" evidence="6">
    <location>
        <begin position="51"/>
        <end position="65"/>
    </location>
</feature>
<dbReference type="InterPro" id="IPR000571">
    <property type="entry name" value="Znf_CCCH"/>
</dbReference>
<proteinExistence type="inferred from homology"/>
<dbReference type="EMBL" id="JAEAOA010001555">
    <property type="protein sequence ID" value="KAK3591055.1"/>
    <property type="molecule type" value="Genomic_DNA"/>
</dbReference>
<feature type="domain" description="WWE" evidence="8">
    <location>
        <begin position="988"/>
        <end position="1070"/>
    </location>
</feature>
<comment type="similarity">
    <text evidence="3">Belongs to the ARTD/PARP family.</text>
</comment>
<comment type="caution">
    <text evidence="10">The sequence shown here is derived from an EMBL/GenBank/DDBJ whole genome shotgun (WGS) entry which is preliminary data.</text>
</comment>
<feature type="domain" description="PARP catalytic" evidence="9">
    <location>
        <begin position="1100"/>
        <end position="1326"/>
    </location>
</feature>
<dbReference type="Gene3D" id="3.90.228.10">
    <property type="match status" value="1"/>
</dbReference>
<feature type="compositionally biased region" description="Basic residues" evidence="6">
    <location>
        <begin position="129"/>
        <end position="145"/>
    </location>
</feature>
<feature type="compositionally biased region" description="Basic and acidic residues" evidence="6">
    <location>
        <begin position="408"/>
        <end position="425"/>
    </location>
</feature>
<evidence type="ECO:0000256" key="6">
    <source>
        <dbReference type="SAM" id="MobiDB-lite"/>
    </source>
</evidence>
<feature type="compositionally biased region" description="Polar residues" evidence="6">
    <location>
        <begin position="34"/>
        <end position="45"/>
    </location>
</feature>
<dbReference type="GO" id="GO:0005634">
    <property type="term" value="C:nucleus"/>
    <property type="evidence" value="ECO:0007669"/>
    <property type="project" value="UniProtKB-SubCell"/>
</dbReference>
<evidence type="ECO:0000313" key="10">
    <source>
        <dbReference type="EMBL" id="KAK3591055.1"/>
    </source>
</evidence>
<feature type="region of interest" description="Disordered" evidence="6">
    <location>
        <begin position="229"/>
        <end position="248"/>
    </location>
</feature>
<keyword evidence="2" id="KW-0539">Nucleus</keyword>
<evidence type="ECO:0008006" key="12">
    <source>
        <dbReference type="Google" id="ProtNLM"/>
    </source>
</evidence>
<dbReference type="Proteomes" id="UP001195483">
    <property type="component" value="Unassembled WGS sequence"/>
</dbReference>
<dbReference type="PANTHER" id="PTHR45740:SF4">
    <property type="entry name" value="PROTEIN MONO-ADP-RIBOSYLTRANSFERASE PARP11"/>
    <property type="match status" value="1"/>
</dbReference>
<evidence type="ECO:0000259" key="8">
    <source>
        <dbReference type="PROSITE" id="PS50918"/>
    </source>
</evidence>
<dbReference type="SMART" id="SM00356">
    <property type="entry name" value="ZnF_C3H1"/>
    <property type="match status" value="3"/>
</dbReference>
<organism evidence="10 11">
    <name type="scientific">Potamilus streckersoni</name>
    <dbReference type="NCBI Taxonomy" id="2493646"/>
    <lineage>
        <taxon>Eukaryota</taxon>
        <taxon>Metazoa</taxon>
        <taxon>Spiralia</taxon>
        <taxon>Lophotrochozoa</taxon>
        <taxon>Mollusca</taxon>
        <taxon>Bivalvia</taxon>
        <taxon>Autobranchia</taxon>
        <taxon>Heteroconchia</taxon>
        <taxon>Palaeoheterodonta</taxon>
        <taxon>Unionida</taxon>
        <taxon>Unionoidea</taxon>
        <taxon>Unionidae</taxon>
        <taxon>Ambleminae</taxon>
        <taxon>Lampsilini</taxon>
        <taxon>Potamilus</taxon>
    </lineage>
</organism>